<evidence type="ECO:0000313" key="1">
    <source>
        <dbReference type="EMBL" id="BAT94140.1"/>
    </source>
</evidence>
<proteinExistence type="predicted"/>
<dbReference type="EMBL" id="AP015041">
    <property type="protein sequence ID" value="BAT94140.1"/>
    <property type="molecule type" value="Genomic_DNA"/>
</dbReference>
<sequence>MVEDEEQFEAFEEEELEESIYNNIPEMYSKGANRSKPRLLKTADIRIKTNFSMELLSLDEFQLPFLLRPWWNRGDDDERAAPLRQV</sequence>
<organism evidence="1 2">
    <name type="scientific">Vigna angularis var. angularis</name>
    <dbReference type="NCBI Taxonomy" id="157739"/>
    <lineage>
        <taxon>Eukaryota</taxon>
        <taxon>Viridiplantae</taxon>
        <taxon>Streptophyta</taxon>
        <taxon>Embryophyta</taxon>
        <taxon>Tracheophyta</taxon>
        <taxon>Spermatophyta</taxon>
        <taxon>Magnoliopsida</taxon>
        <taxon>eudicotyledons</taxon>
        <taxon>Gunneridae</taxon>
        <taxon>Pentapetalae</taxon>
        <taxon>rosids</taxon>
        <taxon>fabids</taxon>
        <taxon>Fabales</taxon>
        <taxon>Fabaceae</taxon>
        <taxon>Papilionoideae</taxon>
        <taxon>50 kb inversion clade</taxon>
        <taxon>NPAAA clade</taxon>
        <taxon>indigoferoid/millettioid clade</taxon>
        <taxon>Phaseoleae</taxon>
        <taxon>Vigna</taxon>
    </lineage>
</organism>
<protein>
    <submittedName>
        <fullName evidence="1">Uncharacterized protein</fullName>
    </submittedName>
</protein>
<keyword evidence="2" id="KW-1185">Reference proteome</keyword>
<gene>
    <name evidence="1" type="primary">Vigan.08G071300</name>
    <name evidence="1" type="ORF">VIGAN_08071300</name>
</gene>
<evidence type="ECO:0000313" key="2">
    <source>
        <dbReference type="Proteomes" id="UP000291084"/>
    </source>
</evidence>
<reference evidence="1 2" key="1">
    <citation type="journal article" date="2015" name="Sci. Rep.">
        <title>The power of single molecule real-time sequencing technology in the de novo assembly of a eukaryotic genome.</title>
        <authorList>
            <person name="Sakai H."/>
            <person name="Naito K."/>
            <person name="Ogiso-Tanaka E."/>
            <person name="Takahashi Y."/>
            <person name="Iseki K."/>
            <person name="Muto C."/>
            <person name="Satou K."/>
            <person name="Teruya K."/>
            <person name="Shiroma A."/>
            <person name="Shimoji M."/>
            <person name="Hirano T."/>
            <person name="Itoh T."/>
            <person name="Kaga A."/>
            <person name="Tomooka N."/>
        </authorList>
    </citation>
    <scope>NUCLEOTIDE SEQUENCE [LARGE SCALE GENOMIC DNA]</scope>
    <source>
        <strain evidence="2">cv. Shumari</strain>
    </source>
</reference>
<accession>A0A0S3SMR7</accession>
<dbReference type="Proteomes" id="UP000291084">
    <property type="component" value="Chromosome 8"/>
</dbReference>
<name>A0A0S3SMR7_PHAAN</name>
<dbReference type="AlphaFoldDB" id="A0A0S3SMR7"/>